<evidence type="ECO:0000256" key="1">
    <source>
        <dbReference type="ARBA" id="ARBA00023015"/>
    </source>
</evidence>
<dbReference type="InterPro" id="IPR037171">
    <property type="entry name" value="NagB/RpiA_transferase-like"/>
</dbReference>
<dbReference type="PROSITE" id="PS51000">
    <property type="entry name" value="HTH_DEOR_2"/>
    <property type="match status" value="1"/>
</dbReference>
<dbReference type="Gene3D" id="3.40.50.1360">
    <property type="match status" value="1"/>
</dbReference>
<dbReference type="AlphaFoldDB" id="A0A9D2J373"/>
<keyword evidence="2 5" id="KW-0238">DNA-binding</keyword>
<dbReference type="InterPro" id="IPR014036">
    <property type="entry name" value="DeoR-like_C"/>
</dbReference>
<proteinExistence type="predicted"/>
<feature type="domain" description="HTH deoR-type" evidence="4">
    <location>
        <begin position="3"/>
        <end position="58"/>
    </location>
</feature>
<protein>
    <submittedName>
        <fullName evidence="5">DeoR/GlpR family DNA-binding transcription regulator</fullName>
    </submittedName>
</protein>
<dbReference type="Gene3D" id="1.10.10.10">
    <property type="entry name" value="Winged helix-like DNA-binding domain superfamily/Winged helix DNA-binding domain"/>
    <property type="match status" value="1"/>
</dbReference>
<dbReference type="PANTHER" id="PTHR30363:SF44">
    <property type="entry name" value="AGA OPERON TRANSCRIPTIONAL REPRESSOR-RELATED"/>
    <property type="match status" value="1"/>
</dbReference>
<dbReference type="Pfam" id="PF00455">
    <property type="entry name" value="DeoRC"/>
    <property type="match status" value="1"/>
</dbReference>
<reference evidence="5" key="2">
    <citation type="submission" date="2021-04" db="EMBL/GenBank/DDBJ databases">
        <authorList>
            <person name="Gilroy R."/>
        </authorList>
    </citation>
    <scope>NUCLEOTIDE SEQUENCE</scope>
    <source>
        <strain evidence="5">ChiGjej4B4-7305</strain>
    </source>
</reference>
<dbReference type="PRINTS" id="PR00037">
    <property type="entry name" value="HTHLACR"/>
</dbReference>
<evidence type="ECO:0000259" key="4">
    <source>
        <dbReference type="PROSITE" id="PS51000"/>
    </source>
</evidence>
<evidence type="ECO:0000256" key="3">
    <source>
        <dbReference type="ARBA" id="ARBA00023163"/>
    </source>
</evidence>
<dbReference type="InterPro" id="IPR001034">
    <property type="entry name" value="DeoR_HTH"/>
</dbReference>
<organism evidence="5 6">
    <name type="scientific">Candidatus Ruania gallistercoris</name>
    <dbReference type="NCBI Taxonomy" id="2838746"/>
    <lineage>
        <taxon>Bacteria</taxon>
        <taxon>Bacillati</taxon>
        <taxon>Actinomycetota</taxon>
        <taxon>Actinomycetes</taxon>
        <taxon>Micrococcales</taxon>
        <taxon>Ruaniaceae</taxon>
        <taxon>Ruania</taxon>
    </lineage>
</organism>
<evidence type="ECO:0000313" key="6">
    <source>
        <dbReference type="Proteomes" id="UP000824037"/>
    </source>
</evidence>
<dbReference type="InterPro" id="IPR036390">
    <property type="entry name" value="WH_DNA-bd_sf"/>
</dbReference>
<dbReference type="InterPro" id="IPR050313">
    <property type="entry name" value="Carb_Metab_HTH_regulators"/>
</dbReference>
<dbReference type="EMBL" id="DXBY01000049">
    <property type="protein sequence ID" value="HIZ34612.1"/>
    <property type="molecule type" value="Genomic_DNA"/>
</dbReference>
<dbReference type="InterPro" id="IPR036388">
    <property type="entry name" value="WH-like_DNA-bd_sf"/>
</dbReference>
<accession>A0A9D2J373</accession>
<gene>
    <name evidence="5" type="ORF">H9815_02450</name>
</gene>
<keyword evidence="1" id="KW-0805">Transcription regulation</keyword>
<sequence length="260" mass="26911">MNRHERLGALLNLIVDREQVHVDTVVAELGISPATVRRDLDTLADQQLVVRTRGGAAAHPSTGDLPLRYKATRSGGQKARIAAAAAAMVSPGQVVGLNGGTTTTEVARELAVSERLHSRESAHAVVVTNAVNIAAELAVRPHLRVVLTGGVVRPLSYELTGPLADLLLDQVSLDVLFLGVNAFGAEPGAASHDEGEAAIGAALAARAQRVVVVADASKLGRSAFARILGVDQVHTLITDDAADPEVVAALRAAGVEVVLV</sequence>
<dbReference type="Proteomes" id="UP000824037">
    <property type="component" value="Unassembled WGS sequence"/>
</dbReference>
<dbReference type="PANTHER" id="PTHR30363">
    <property type="entry name" value="HTH-TYPE TRANSCRIPTIONAL REGULATOR SRLR-RELATED"/>
    <property type="match status" value="1"/>
</dbReference>
<comment type="caution">
    <text evidence="5">The sequence shown here is derived from an EMBL/GenBank/DDBJ whole genome shotgun (WGS) entry which is preliminary data.</text>
</comment>
<dbReference type="GO" id="GO:0003677">
    <property type="term" value="F:DNA binding"/>
    <property type="evidence" value="ECO:0007669"/>
    <property type="project" value="UniProtKB-KW"/>
</dbReference>
<dbReference type="GO" id="GO:0003700">
    <property type="term" value="F:DNA-binding transcription factor activity"/>
    <property type="evidence" value="ECO:0007669"/>
    <property type="project" value="InterPro"/>
</dbReference>
<dbReference type="SMART" id="SM01134">
    <property type="entry name" value="DeoRC"/>
    <property type="match status" value="1"/>
</dbReference>
<dbReference type="SUPFAM" id="SSF46785">
    <property type="entry name" value="Winged helix' DNA-binding domain"/>
    <property type="match status" value="1"/>
</dbReference>
<dbReference type="SMART" id="SM00420">
    <property type="entry name" value="HTH_DEOR"/>
    <property type="match status" value="1"/>
</dbReference>
<reference evidence="5" key="1">
    <citation type="journal article" date="2021" name="PeerJ">
        <title>Extensive microbial diversity within the chicken gut microbiome revealed by metagenomics and culture.</title>
        <authorList>
            <person name="Gilroy R."/>
            <person name="Ravi A."/>
            <person name="Getino M."/>
            <person name="Pursley I."/>
            <person name="Horton D.L."/>
            <person name="Alikhan N.F."/>
            <person name="Baker D."/>
            <person name="Gharbi K."/>
            <person name="Hall N."/>
            <person name="Watson M."/>
            <person name="Adriaenssens E.M."/>
            <person name="Foster-Nyarko E."/>
            <person name="Jarju S."/>
            <person name="Secka A."/>
            <person name="Antonio M."/>
            <person name="Oren A."/>
            <person name="Chaudhuri R.R."/>
            <person name="La Ragione R."/>
            <person name="Hildebrand F."/>
            <person name="Pallen M.J."/>
        </authorList>
    </citation>
    <scope>NUCLEOTIDE SEQUENCE</scope>
    <source>
        <strain evidence="5">ChiGjej4B4-7305</strain>
    </source>
</reference>
<name>A0A9D2J373_9MICO</name>
<keyword evidence="3" id="KW-0804">Transcription</keyword>
<dbReference type="Pfam" id="PF08220">
    <property type="entry name" value="HTH_DeoR"/>
    <property type="match status" value="1"/>
</dbReference>
<dbReference type="SUPFAM" id="SSF100950">
    <property type="entry name" value="NagB/RpiA/CoA transferase-like"/>
    <property type="match status" value="1"/>
</dbReference>
<dbReference type="PROSITE" id="PS00894">
    <property type="entry name" value="HTH_DEOR_1"/>
    <property type="match status" value="1"/>
</dbReference>
<dbReference type="InterPro" id="IPR018356">
    <property type="entry name" value="Tscrpt_reg_HTH_DeoR_CS"/>
</dbReference>
<evidence type="ECO:0000256" key="2">
    <source>
        <dbReference type="ARBA" id="ARBA00023125"/>
    </source>
</evidence>
<evidence type="ECO:0000313" key="5">
    <source>
        <dbReference type="EMBL" id="HIZ34612.1"/>
    </source>
</evidence>